<dbReference type="InterPro" id="IPR036069">
    <property type="entry name" value="DUF34/NIF3_sf"/>
</dbReference>
<feature type="binding site" evidence="4">
    <location>
        <position position="217"/>
    </location>
    <ligand>
        <name>a divalent metal cation</name>
        <dbReference type="ChEBI" id="CHEBI:60240"/>
        <label>1</label>
    </ligand>
</feature>
<evidence type="ECO:0000256" key="3">
    <source>
        <dbReference type="ARBA" id="ARBA00022723"/>
    </source>
</evidence>
<dbReference type="Gene3D" id="3.40.1390.30">
    <property type="entry name" value="NIF3 (NGG1p interacting factor 3)-like"/>
    <property type="match status" value="2"/>
</dbReference>
<dbReference type="FunFam" id="3.40.1390.30:FF:000001">
    <property type="entry name" value="GTP cyclohydrolase 1 type 2"/>
    <property type="match status" value="1"/>
</dbReference>
<name>A0A9E7IVQ1_9FIRM</name>
<dbReference type="PANTHER" id="PTHR13799">
    <property type="entry name" value="NGG1 INTERACTING FACTOR 3"/>
    <property type="match status" value="1"/>
</dbReference>
<keyword evidence="3 4" id="KW-0479">Metal-binding</keyword>
<dbReference type="AlphaFoldDB" id="A0A9E7IVQ1"/>
<dbReference type="GO" id="GO:0005737">
    <property type="term" value="C:cytoplasm"/>
    <property type="evidence" value="ECO:0007669"/>
    <property type="project" value="TreeGrafter"/>
</dbReference>
<reference evidence="5" key="1">
    <citation type="submission" date="2022-04" db="EMBL/GenBank/DDBJ databases">
        <title>Complete genome sequences of Ezakiella coagulans and Fenollaria massiliensis.</title>
        <authorList>
            <person name="France M.T."/>
            <person name="Clifford J."/>
            <person name="Narina S."/>
            <person name="Rutt L."/>
            <person name="Ravel J."/>
        </authorList>
    </citation>
    <scope>NUCLEOTIDE SEQUENCE</scope>
    <source>
        <strain evidence="5">C0061C2</strain>
    </source>
</reference>
<dbReference type="InterPro" id="IPR002678">
    <property type="entry name" value="DUF34/NIF3"/>
</dbReference>
<sequence>MKKDKIIETIESIFPKEHAEPWDNSGLIIDADKEDINKIYLSVDLLYDNINELDDVDMVITHHPLIFKEIKEIDMSASSKLIKKMVKNDIVYYSAHTSFDIQRVGFYKFYEDELKMKNTDFAIKVDDDLGYGIRGEISDLSLNTLAEKIKNINKAKYIQVYKNNDKNTKIMILNGSGKDFLDNVLESMPDTLVTSDLGYHDVQALRNAKINLIMQDHNSSESAFVNIMEDILKKNFRDIEIIKNFSSFTDNIEIL</sequence>
<dbReference type="EMBL" id="CP096649">
    <property type="protein sequence ID" value="UQK59753.1"/>
    <property type="molecule type" value="Genomic_DNA"/>
</dbReference>
<evidence type="ECO:0000313" key="6">
    <source>
        <dbReference type="Proteomes" id="UP000831151"/>
    </source>
</evidence>
<feature type="binding site" evidence="4">
    <location>
        <position position="62"/>
    </location>
    <ligand>
        <name>a divalent metal cation</name>
        <dbReference type="ChEBI" id="CHEBI:60240"/>
        <label>1</label>
    </ligand>
</feature>
<organism evidence="5 6">
    <name type="scientific">Fenollaria massiliensis</name>
    <dbReference type="NCBI Taxonomy" id="938288"/>
    <lineage>
        <taxon>Bacteria</taxon>
        <taxon>Bacillati</taxon>
        <taxon>Bacillota</taxon>
        <taxon>Clostridia</taxon>
        <taxon>Eubacteriales</taxon>
        <taxon>Fenollaria</taxon>
    </lineage>
</organism>
<protein>
    <recommendedName>
        <fullName evidence="2">GTP cyclohydrolase 1 type 2 homolog</fullName>
    </recommendedName>
</protein>
<dbReference type="RefSeq" id="WP_249243110.1">
    <property type="nucleotide sequence ID" value="NZ_CP096649.1"/>
</dbReference>
<dbReference type="PANTHER" id="PTHR13799:SF14">
    <property type="entry name" value="GTP CYCLOHYDROLASE 1 TYPE 2 HOMOLOG"/>
    <property type="match status" value="1"/>
</dbReference>
<dbReference type="KEGG" id="fms:M1R53_03670"/>
<evidence type="ECO:0000313" key="5">
    <source>
        <dbReference type="EMBL" id="UQK59753.1"/>
    </source>
</evidence>
<dbReference type="SUPFAM" id="SSF102705">
    <property type="entry name" value="NIF3 (NGG1p interacting factor 3)-like"/>
    <property type="match status" value="1"/>
</dbReference>
<proteinExistence type="inferred from homology"/>
<evidence type="ECO:0000256" key="2">
    <source>
        <dbReference type="ARBA" id="ARBA00022112"/>
    </source>
</evidence>
<keyword evidence="6" id="KW-1185">Reference proteome</keyword>
<dbReference type="Proteomes" id="UP000831151">
    <property type="component" value="Chromosome"/>
</dbReference>
<dbReference type="GO" id="GO:0046872">
    <property type="term" value="F:metal ion binding"/>
    <property type="evidence" value="ECO:0007669"/>
    <property type="project" value="UniProtKB-KW"/>
</dbReference>
<dbReference type="Pfam" id="PF01784">
    <property type="entry name" value="DUF34_NIF3"/>
    <property type="match status" value="1"/>
</dbReference>
<evidence type="ECO:0000256" key="4">
    <source>
        <dbReference type="PIRSR" id="PIRSR602678-1"/>
    </source>
</evidence>
<evidence type="ECO:0000256" key="1">
    <source>
        <dbReference type="ARBA" id="ARBA00006964"/>
    </source>
</evidence>
<dbReference type="NCBIfam" id="TIGR00486">
    <property type="entry name" value="YbgI_SA1388"/>
    <property type="match status" value="1"/>
</dbReference>
<feature type="binding site" evidence="4">
    <location>
        <position position="100"/>
    </location>
    <ligand>
        <name>a divalent metal cation</name>
        <dbReference type="ChEBI" id="CHEBI:60240"/>
        <label>1</label>
    </ligand>
</feature>
<accession>A0A9E7IVQ1</accession>
<gene>
    <name evidence="5" type="ORF">M1R53_03670</name>
</gene>
<comment type="similarity">
    <text evidence="1">Belongs to the GTP cyclohydrolase I type 2/NIF3 family.</text>
</comment>
<feature type="binding site" evidence="4">
    <location>
        <position position="221"/>
    </location>
    <ligand>
        <name>a divalent metal cation</name>
        <dbReference type="ChEBI" id="CHEBI:60240"/>
        <label>1</label>
    </ligand>
</feature>
<feature type="binding site" evidence="4">
    <location>
        <position position="63"/>
    </location>
    <ligand>
        <name>a divalent metal cation</name>
        <dbReference type="ChEBI" id="CHEBI:60240"/>
        <label>1</label>
    </ligand>
</feature>